<evidence type="ECO:0000256" key="7">
    <source>
        <dbReference type="ARBA" id="ARBA00023136"/>
    </source>
</evidence>
<dbReference type="PANTHER" id="PTHR42929:SF5">
    <property type="entry name" value="ABC TRANSPORTER PERMEASE PROTEIN"/>
    <property type="match status" value="1"/>
</dbReference>
<dbReference type="KEGG" id="mee:DA075_18815"/>
<feature type="transmembrane region" description="Helical" evidence="8">
    <location>
        <begin position="278"/>
        <end position="301"/>
    </location>
</feature>
<dbReference type="GO" id="GO:0055085">
    <property type="term" value="P:transmembrane transport"/>
    <property type="evidence" value="ECO:0007669"/>
    <property type="project" value="InterPro"/>
</dbReference>
<comment type="subcellular location">
    <subcellularLocation>
        <location evidence="1 8">Cell membrane</location>
        <topology evidence="1 8">Multi-pass membrane protein</topology>
    </subcellularLocation>
</comment>
<dbReference type="InterPro" id="IPR035906">
    <property type="entry name" value="MetI-like_sf"/>
</dbReference>
<keyword evidence="6 8" id="KW-1133">Transmembrane helix</keyword>
<evidence type="ECO:0000256" key="1">
    <source>
        <dbReference type="ARBA" id="ARBA00004651"/>
    </source>
</evidence>
<gene>
    <name evidence="10" type="ORF">DA075_18815</name>
</gene>
<feature type="transmembrane region" description="Helical" evidence="8">
    <location>
        <begin position="39"/>
        <end position="61"/>
    </location>
</feature>
<keyword evidence="3 8" id="KW-0813">Transport</keyword>
<evidence type="ECO:0000256" key="3">
    <source>
        <dbReference type="ARBA" id="ARBA00022448"/>
    </source>
</evidence>
<dbReference type="PROSITE" id="PS50928">
    <property type="entry name" value="ABC_TM1"/>
    <property type="match status" value="1"/>
</dbReference>
<evidence type="ECO:0000256" key="8">
    <source>
        <dbReference type="RuleBase" id="RU363032"/>
    </source>
</evidence>
<evidence type="ECO:0000256" key="6">
    <source>
        <dbReference type="ARBA" id="ARBA00022989"/>
    </source>
</evidence>
<dbReference type="EMBL" id="CP028843">
    <property type="protein sequence ID" value="AWB22699.1"/>
    <property type="molecule type" value="Genomic_DNA"/>
</dbReference>
<evidence type="ECO:0000259" key="9">
    <source>
        <dbReference type="PROSITE" id="PS50928"/>
    </source>
</evidence>
<sequence>MTAARTTAARNGSVPAGHATTDAVTTGFFRARGRRMSKAAIVGLMLPFFSLLFFAFLYPLMSLIAISVTEPQPGLANYARVFQNPVYATVLLRTLRIALLVSLLSLVLAFPVAALMARSKGPKLALITACILLPFWSSVLVRTAAWAVLLQRNGLVNGLLTGSGVTDAPVKLLYTQGAVVVAMTHVLMPFMVLPIYGALRNIPTDLTRAAAICGAGPARAFREVTLPLALPGVTGGFILVFLSALGYFITPSLLGSPQEMMIATLISQQIRETLDWPFASALVGVLTLFVTGITLAFGRLFRFDRLMGARA</sequence>
<protein>
    <submittedName>
        <fullName evidence="10">ABC transporter permease</fullName>
    </submittedName>
</protein>
<dbReference type="OrthoDB" id="9807047at2"/>
<dbReference type="AlphaFoldDB" id="A0A2R4WMD8"/>
<evidence type="ECO:0000313" key="10">
    <source>
        <dbReference type="EMBL" id="AWB22699.1"/>
    </source>
</evidence>
<dbReference type="Proteomes" id="UP000244755">
    <property type="component" value="Chromosome 1"/>
</dbReference>
<name>A0A2R4WMD8_9HYPH</name>
<feature type="domain" description="ABC transmembrane type-1" evidence="9">
    <location>
        <begin position="91"/>
        <end position="297"/>
    </location>
</feature>
<reference evidence="10 11" key="1">
    <citation type="submission" date="2018-04" db="EMBL/GenBank/DDBJ databases">
        <title>Methylobacterium sp. PR1016A genome.</title>
        <authorList>
            <person name="Park W."/>
        </authorList>
    </citation>
    <scope>NUCLEOTIDE SEQUENCE [LARGE SCALE GENOMIC DNA]</scope>
    <source>
        <strain evidence="10 11">PR1016A</strain>
    </source>
</reference>
<keyword evidence="5 8" id="KW-0812">Transmembrane</keyword>
<organism evidence="10 11">
    <name type="scientific">Methylobacterium currus</name>
    <dbReference type="NCBI Taxonomy" id="2051553"/>
    <lineage>
        <taxon>Bacteria</taxon>
        <taxon>Pseudomonadati</taxon>
        <taxon>Pseudomonadota</taxon>
        <taxon>Alphaproteobacteria</taxon>
        <taxon>Hyphomicrobiales</taxon>
        <taxon>Methylobacteriaceae</taxon>
        <taxon>Methylobacterium</taxon>
    </lineage>
</organism>
<comment type="similarity">
    <text evidence="2">Belongs to the binding-protein-dependent transport system permease family. CysTW subfamily.</text>
</comment>
<evidence type="ECO:0000313" key="11">
    <source>
        <dbReference type="Proteomes" id="UP000244755"/>
    </source>
</evidence>
<accession>A0A2R4WMD8</accession>
<feature type="transmembrane region" description="Helical" evidence="8">
    <location>
        <begin position="97"/>
        <end position="117"/>
    </location>
</feature>
<keyword evidence="4" id="KW-1003">Cell membrane</keyword>
<evidence type="ECO:0000256" key="2">
    <source>
        <dbReference type="ARBA" id="ARBA00007069"/>
    </source>
</evidence>
<feature type="transmembrane region" description="Helical" evidence="8">
    <location>
        <begin position="178"/>
        <end position="199"/>
    </location>
</feature>
<dbReference type="PANTHER" id="PTHR42929">
    <property type="entry name" value="INNER MEMBRANE ABC TRANSPORTER PERMEASE PROTEIN YDCU-RELATED-RELATED"/>
    <property type="match status" value="1"/>
</dbReference>
<feature type="transmembrane region" description="Helical" evidence="8">
    <location>
        <begin position="124"/>
        <end position="149"/>
    </location>
</feature>
<keyword evidence="11" id="KW-1185">Reference proteome</keyword>
<feature type="transmembrane region" description="Helical" evidence="8">
    <location>
        <begin position="228"/>
        <end position="249"/>
    </location>
</feature>
<keyword evidence="7 8" id="KW-0472">Membrane</keyword>
<dbReference type="InterPro" id="IPR000515">
    <property type="entry name" value="MetI-like"/>
</dbReference>
<dbReference type="SUPFAM" id="SSF161098">
    <property type="entry name" value="MetI-like"/>
    <property type="match status" value="1"/>
</dbReference>
<dbReference type="Pfam" id="PF00528">
    <property type="entry name" value="BPD_transp_1"/>
    <property type="match status" value="1"/>
</dbReference>
<evidence type="ECO:0000256" key="4">
    <source>
        <dbReference type="ARBA" id="ARBA00022475"/>
    </source>
</evidence>
<proteinExistence type="inferred from homology"/>
<dbReference type="Gene3D" id="1.10.3720.10">
    <property type="entry name" value="MetI-like"/>
    <property type="match status" value="1"/>
</dbReference>
<dbReference type="GO" id="GO:0005886">
    <property type="term" value="C:plasma membrane"/>
    <property type="evidence" value="ECO:0007669"/>
    <property type="project" value="UniProtKB-SubCell"/>
</dbReference>
<dbReference type="CDD" id="cd06261">
    <property type="entry name" value="TM_PBP2"/>
    <property type="match status" value="1"/>
</dbReference>
<evidence type="ECO:0000256" key="5">
    <source>
        <dbReference type="ARBA" id="ARBA00022692"/>
    </source>
</evidence>